<protein>
    <recommendedName>
        <fullName evidence="1">MULE transposase domain-containing protein</fullName>
    </recommendedName>
</protein>
<dbReference type="Proteomes" id="UP000232688">
    <property type="component" value="Unassembled WGS sequence"/>
</dbReference>
<dbReference type="AlphaFoldDB" id="A0A2N0S275"/>
<comment type="caution">
    <text evidence="2">The sequence shown here is derived from an EMBL/GenBank/DDBJ whole genome shotgun (WGS) entry which is preliminary data.</text>
</comment>
<organism evidence="2 3">
    <name type="scientific">Rhizophagus irregularis</name>
    <dbReference type="NCBI Taxonomy" id="588596"/>
    <lineage>
        <taxon>Eukaryota</taxon>
        <taxon>Fungi</taxon>
        <taxon>Fungi incertae sedis</taxon>
        <taxon>Mucoromycota</taxon>
        <taxon>Glomeromycotina</taxon>
        <taxon>Glomeromycetes</taxon>
        <taxon>Glomerales</taxon>
        <taxon>Glomeraceae</taxon>
        <taxon>Rhizophagus</taxon>
    </lineage>
</organism>
<proteinExistence type="predicted"/>
<dbReference type="PANTHER" id="PTHR47718">
    <property type="entry name" value="OS01G0519700 PROTEIN"/>
    <property type="match status" value="1"/>
</dbReference>
<evidence type="ECO:0000313" key="3">
    <source>
        <dbReference type="Proteomes" id="UP000232688"/>
    </source>
</evidence>
<dbReference type="EMBL" id="LLXH01000266">
    <property type="protein sequence ID" value="PKC69659.1"/>
    <property type="molecule type" value="Genomic_DNA"/>
</dbReference>
<dbReference type="InterPro" id="IPR018289">
    <property type="entry name" value="MULE_transposase_dom"/>
</dbReference>
<name>A0A2N0S275_9GLOM</name>
<dbReference type="VEuPathDB" id="FungiDB:FUN_024032"/>
<reference evidence="2 3" key="2">
    <citation type="submission" date="2017-10" db="EMBL/GenBank/DDBJ databases">
        <title>Genome analyses suggest a sexual origin of heterokaryosis in a supposedly ancient asexual fungus.</title>
        <authorList>
            <person name="Corradi N."/>
            <person name="Sedzielewska K."/>
            <person name="Noel J."/>
            <person name="Charron P."/>
            <person name="Farinelli L."/>
            <person name="Marton T."/>
            <person name="Kruger M."/>
            <person name="Pelin A."/>
            <person name="Brachmann A."/>
            <person name="Corradi N."/>
        </authorList>
    </citation>
    <scope>NUCLEOTIDE SEQUENCE [LARGE SCALE GENOMIC DNA]</scope>
    <source>
        <strain evidence="2 3">A1</strain>
    </source>
</reference>
<dbReference type="VEuPathDB" id="FungiDB:RhiirA1_455731"/>
<accession>A0A2N0S275</accession>
<dbReference type="VEuPathDB" id="FungiDB:RhiirFUN_005417"/>
<sequence length="292" mass="33745">MSPFQQDLYQQFHDVVLNDNICKTNKYNMYLSVFMIKDNYGKFQNVANALVENEMVSTYTWILQCLMKATNNTVLKAFWTDSEPGLINAATYIFPMTLHFYCLFHNLDIKTSSDNFIEDIIDESQITIKSLLSGIEISNIIEIWKIRHIADLSCKYNIVIRLDDRTHLCTCLETITKVIETTTDTSTLFQITSYTFQSLHCIQGSDNNEVIRQNTNQRNRFGIAFSTAKTAVNIALETNSDRELIQLLKDFIEAKREKNVDNNDNVNHDIVEINESNQENDNIVPLQKILIE</sequence>
<gene>
    <name evidence="2" type="ORF">RhiirA1_455731</name>
</gene>
<feature type="domain" description="MULE transposase" evidence="1">
    <location>
        <begin position="15"/>
        <end position="105"/>
    </location>
</feature>
<evidence type="ECO:0000313" key="2">
    <source>
        <dbReference type="EMBL" id="PKC69659.1"/>
    </source>
</evidence>
<evidence type="ECO:0000259" key="1">
    <source>
        <dbReference type="Pfam" id="PF10551"/>
    </source>
</evidence>
<dbReference type="Pfam" id="PF10551">
    <property type="entry name" value="MULE"/>
    <property type="match status" value="1"/>
</dbReference>
<reference evidence="2 3" key="1">
    <citation type="submission" date="2017-10" db="EMBL/GenBank/DDBJ databases">
        <title>Extensive intraspecific genome diversity in a model arbuscular mycorrhizal fungus.</title>
        <authorList>
            <person name="Chen E.C.H."/>
            <person name="Morin E."/>
            <person name="Baudet D."/>
            <person name="Noel J."/>
            <person name="Ndikumana S."/>
            <person name="Charron P."/>
            <person name="St-Onge C."/>
            <person name="Giorgi J."/>
            <person name="Grigoriev I.V."/>
            <person name="Roux C."/>
            <person name="Martin F.M."/>
            <person name="Corradi N."/>
        </authorList>
    </citation>
    <scope>NUCLEOTIDE SEQUENCE [LARGE SCALE GENOMIC DNA]</scope>
    <source>
        <strain evidence="2 3">A1</strain>
    </source>
</reference>